<proteinExistence type="predicted"/>
<keyword evidence="1" id="KW-0547">Nucleotide-binding</keyword>
<reference evidence="7 8" key="1">
    <citation type="submission" date="2017-04" db="EMBL/GenBank/DDBJ databases">
        <title>Genome Sequence of the Model Brown-Rot Fungus Postia placenta SB12.</title>
        <authorList>
            <consortium name="DOE Joint Genome Institute"/>
            <person name="Gaskell J."/>
            <person name="Kersten P."/>
            <person name="Larrondo L.F."/>
            <person name="Canessa P."/>
            <person name="Martinez D."/>
            <person name="Hibbett D."/>
            <person name="Schmoll M."/>
            <person name="Kubicek C.P."/>
            <person name="Martinez A.T."/>
            <person name="Yadav J."/>
            <person name="Master E."/>
            <person name="Magnuson J.K."/>
            <person name="James T."/>
            <person name="Yaver D."/>
            <person name="Berka R."/>
            <person name="Labutti K."/>
            <person name="Lipzen A."/>
            <person name="Aerts A."/>
            <person name="Barry K."/>
            <person name="Henrissat B."/>
            <person name="Blanchette R."/>
            <person name="Grigoriev I."/>
            <person name="Cullen D."/>
        </authorList>
    </citation>
    <scope>NUCLEOTIDE SEQUENCE [LARGE SCALE GENOMIC DNA]</scope>
    <source>
        <strain evidence="7 8">MAD-698-R-SB12</strain>
    </source>
</reference>
<evidence type="ECO:0000259" key="6">
    <source>
        <dbReference type="PROSITE" id="PS51194"/>
    </source>
</evidence>
<accession>A0A1X6MIT5</accession>
<dbReference type="Proteomes" id="UP000194127">
    <property type="component" value="Unassembled WGS sequence"/>
</dbReference>
<dbReference type="FunFam" id="3.40.50.300:FF:000957">
    <property type="entry name" value="ATP-dependent RNA helicase SUV3L, mitochondrial"/>
    <property type="match status" value="1"/>
</dbReference>
<dbReference type="GeneID" id="36332488"/>
<dbReference type="AlphaFoldDB" id="A0A1X6MIT5"/>
<sequence length="589" mass="65827">MSELFQAADHSQPTAWWPEARKSRVRKIIMHVGPTNSGKTHNALRALAAARRGLYAGPLRLLAHEIWERLNKGQIVPLGVDPEEDAEPDETSNIDAADASPSIRKHGSSKYARPCNMLTGEEQRIVQEDALLSCTVEMVPLVSAWDVAVIDEIQLIADPERGGAWTAALLGLNAVEVHLCGEETAVPLVQRMLRDTGDEIIVNRYERLTPLTVAEEGLHGDLSNVKKGDCFVTFSRSKIFAAKKNIEKSTGLRCAVAYGRLPPEIRSEQAALFNRANSGYDVLVGSDAIGMGLNLKIKRIILAAVRKYDGHREVRLSDSQIKQIGGRAGRFGLLGQGDEGGGGVTTLDDADLPVVRQAMKEPFIPLRFASIHISGEKYISVMRTLPPNVPVRVVVDVFRYITKVDPCYEMQDLVKFRERIEYVDGLSDRLTIQERILMQLAPVPVRDPLAVEAIRTILSLYRVKLAVKLHEALQASGLSESYRNVKQRLKRVETVSKKTSLSEMLNVLETVHKILVMYLWLSYRQLVAFPDQEEAFAMRSEAEEEMDKCLTALTMVSTDHPADSSEKMSYFTKQEILRRRTEKRGNNYT</sequence>
<evidence type="ECO:0000256" key="1">
    <source>
        <dbReference type="ARBA" id="ARBA00022741"/>
    </source>
</evidence>
<dbReference type="GO" id="GO:0045025">
    <property type="term" value="C:mitochondrial degradosome"/>
    <property type="evidence" value="ECO:0007669"/>
    <property type="project" value="TreeGrafter"/>
</dbReference>
<feature type="domain" description="Helicase C-terminal" evidence="6">
    <location>
        <begin position="188"/>
        <end position="379"/>
    </location>
</feature>
<dbReference type="CDD" id="cd18805">
    <property type="entry name" value="SF2_C_suv3"/>
    <property type="match status" value="1"/>
</dbReference>
<name>A0A1X6MIT5_9APHY</name>
<dbReference type="InterPro" id="IPR050699">
    <property type="entry name" value="RNA-DNA_Helicase"/>
</dbReference>
<dbReference type="EMBL" id="KZ110614">
    <property type="protein sequence ID" value="OSX56280.1"/>
    <property type="molecule type" value="Genomic_DNA"/>
</dbReference>
<evidence type="ECO:0000256" key="5">
    <source>
        <dbReference type="SAM" id="MobiDB-lite"/>
    </source>
</evidence>
<dbReference type="Pfam" id="PF22527">
    <property type="entry name" value="DEXQc_Suv3"/>
    <property type="match status" value="1"/>
</dbReference>
<dbReference type="OrthoDB" id="6692397at2759"/>
<evidence type="ECO:0000256" key="3">
    <source>
        <dbReference type="ARBA" id="ARBA00022806"/>
    </source>
</evidence>
<evidence type="ECO:0000313" key="7">
    <source>
        <dbReference type="EMBL" id="OSX56280.1"/>
    </source>
</evidence>
<feature type="compositionally biased region" description="Acidic residues" evidence="5">
    <location>
        <begin position="81"/>
        <end position="92"/>
    </location>
</feature>
<gene>
    <name evidence="7" type="ORF">POSPLADRAFT_1160385</name>
</gene>
<dbReference type="Gene3D" id="1.20.58.1080">
    <property type="match status" value="1"/>
</dbReference>
<evidence type="ECO:0000256" key="4">
    <source>
        <dbReference type="ARBA" id="ARBA00022840"/>
    </source>
</evidence>
<dbReference type="Gene3D" id="1.20.272.40">
    <property type="match status" value="1"/>
</dbReference>
<dbReference type="GO" id="GO:0016787">
    <property type="term" value="F:hydrolase activity"/>
    <property type="evidence" value="ECO:0007669"/>
    <property type="project" value="UniProtKB-KW"/>
</dbReference>
<keyword evidence="2" id="KW-0378">Hydrolase</keyword>
<dbReference type="InterPro" id="IPR001650">
    <property type="entry name" value="Helicase_C-like"/>
</dbReference>
<evidence type="ECO:0000313" key="8">
    <source>
        <dbReference type="Proteomes" id="UP000194127"/>
    </source>
</evidence>
<dbReference type="GO" id="GO:0000965">
    <property type="term" value="P:mitochondrial RNA 3'-end processing"/>
    <property type="evidence" value="ECO:0007669"/>
    <property type="project" value="TreeGrafter"/>
</dbReference>
<dbReference type="InterPro" id="IPR027417">
    <property type="entry name" value="P-loop_NTPase"/>
</dbReference>
<dbReference type="Pfam" id="PF12513">
    <property type="entry name" value="SUV3_C"/>
    <property type="match status" value="1"/>
</dbReference>
<dbReference type="PANTHER" id="PTHR12131:SF1">
    <property type="entry name" value="ATP-DEPENDENT RNA HELICASE SUPV3L1, MITOCHONDRIAL-RELATED"/>
    <property type="match status" value="1"/>
</dbReference>
<dbReference type="Gene3D" id="3.40.50.300">
    <property type="entry name" value="P-loop containing nucleotide triphosphate hydrolases"/>
    <property type="match status" value="2"/>
</dbReference>
<protein>
    <recommendedName>
        <fullName evidence="6">Helicase C-terminal domain-containing protein</fullName>
    </recommendedName>
</protein>
<dbReference type="InterPro" id="IPR022192">
    <property type="entry name" value="SUV3_C"/>
</dbReference>
<dbReference type="SUPFAM" id="SSF52540">
    <property type="entry name" value="P-loop containing nucleoside triphosphate hydrolases"/>
    <property type="match status" value="1"/>
</dbReference>
<dbReference type="GO" id="GO:0005524">
    <property type="term" value="F:ATP binding"/>
    <property type="evidence" value="ECO:0007669"/>
    <property type="project" value="UniProtKB-KW"/>
</dbReference>
<feature type="region of interest" description="Disordered" evidence="5">
    <location>
        <begin position="79"/>
        <end position="110"/>
    </location>
</feature>
<keyword evidence="3" id="KW-0347">Helicase</keyword>
<dbReference type="STRING" id="670580.A0A1X6MIT5"/>
<keyword evidence="8" id="KW-1185">Reference proteome</keyword>
<dbReference type="PROSITE" id="PS51194">
    <property type="entry name" value="HELICASE_CTER"/>
    <property type="match status" value="1"/>
</dbReference>
<dbReference type="Pfam" id="PF00271">
    <property type="entry name" value="Helicase_C"/>
    <property type="match status" value="1"/>
</dbReference>
<dbReference type="InterPro" id="IPR055206">
    <property type="entry name" value="DEXQc_SUV3"/>
</dbReference>
<dbReference type="PANTHER" id="PTHR12131">
    <property type="entry name" value="ATP-DEPENDENT RNA AND DNA HELICASE"/>
    <property type="match status" value="1"/>
</dbReference>
<dbReference type="GO" id="GO:0004386">
    <property type="term" value="F:helicase activity"/>
    <property type="evidence" value="ECO:0007669"/>
    <property type="project" value="UniProtKB-KW"/>
</dbReference>
<evidence type="ECO:0000256" key="2">
    <source>
        <dbReference type="ARBA" id="ARBA00022801"/>
    </source>
</evidence>
<keyword evidence="4" id="KW-0067">ATP-binding</keyword>
<dbReference type="SMART" id="SM00490">
    <property type="entry name" value="HELICc"/>
    <property type="match status" value="1"/>
</dbReference>
<dbReference type="RefSeq" id="XP_024333074.1">
    <property type="nucleotide sequence ID" value="XM_024487539.1"/>
</dbReference>
<organism evidence="7 8">
    <name type="scientific">Postia placenta MAD-698-R-SB12</name>
    <dbReference type="NCBI Taxonomy" id="670580"/>
    <lineage>
        <taxon>Eukaryota</taxon>
        <taxon>Fungi</taxon>
        <taxon>Dikarya</taxon>
        <taxon>Basidiomycota</taxon>
        <taxon>Agaricomycotina</taxon>
        <taxon>Agaricomycetes</taxon>
        <taxon>Polyporales</taxon>
        <taxon>Adustoporiaceae</taxon>
        <taxon>Rhodonia</taxon>
    </lineage>
</organism>